<reference evidence="10" key="1">
    <citation type="submission" date="2020-01" db="EMBL/GenBank/DDBJ databases">
        <authorList>
            <person name="Meier V. D."/>
            <person name="Meier V D."/>
        </authorList>
    </citation>
    <scope>NUCLEOTIDE SEQUENCE</scope>
    <source>
        <strain evidence="10">HLG_WM_MAG_03</strain>
    </source>
</reference>
<keyword evidence="6 8" id="KW-0413">Isomerase</keyword>
<feature type="site" description="Could be important to modulate the pK values of the two catalytic cysteine residues" evidence="8">
    <location>
        <position position="183"/>
    </location>
</feature>
<evidence type="ECO:0000256" key="2">
    <source>
        <dbReference type="ARBA" id="ARBA00010219"/>
    </source>
</evidence>
<evidence type="ECO:0000313" key="10">
    <source>
        <dbReference type="EMBL" id="CAA6813528.1"/>
    </source>
</evidence>
<feature type="binding site" evidence="8">
    <location>
        <position position="60"/>
    </location>
    <ligand>
        <name>substrate</name>
    </ligand>
</feature>
<dbReference type="GO" id="GO:0008837">
    <property type="term" value="F:diaminopimelate epimerase activity"/>
    <property type="evidence" value="ECO:0007669"/>
    <property type="project" value="UniProtKB-UniRule"/>
</dbReference>
<dbReference type="HAMAP" id="MF_00197">
    <property type="entry name" value="DAP_epimerase"/>
    <property type="match status" value="1"/>
</dbReference>
<comment type="function">
    <text evidence="8">Catalyzes the stereoinversion of LL-2,6-diaminopimelate (L,L-DAP) to meso-diaminopimelate (meso-DAP), a precursor of L-lysine and an essential component of the bacterial peptidoglycan.</text>
</comment>
<comment type="pathway">
    <text evidence="1 8">Amino-acid biosynthesis; L-lysine biosynthesis via DAP pathway; DL-2,6-diaminopimelate from LL-2,6-diaminopimelate: step 1/1.</text>
</comment>
<name>A0A6S6TAB6_9BACT</name>
<feature type="active site" evidence="9">
    <location>
        <position position="69"/>
    </location>
</feature>
<evidence type="ECO:0000256" key="3">
    <source>
        <dbReference type="ARBA" id="ARBA00013080"/>
    </source>
</evidence>
<evidence type="ECO:0000256" key="1">
    <source>
        <dbReference type="ARBA" id="ARBA00005196"/>
    </source>
</evidence>
<feature type="binding site" evidence="8">
    <location>
        <position position="11"/>
    </location>
    <ligand>
        <name>substrate</name>
    </ligand>
</feature>
<dbReference type="PROSITE" id="PS01326">
    <property type="entry name" value="DAP_EPIMERASE"/>
    <property type="match status" value="1"/>
</dbReference>
<keyword evidence="8" id="KW-0963">Cytoplasm</keyword>
<dbReference type="PANTHER" id="PTHR31689">
    <property type="entry name" value="DIAMINOPIMELATE EPIMERASE, CHLOROPLASTIC"/>
    <property type="match status" value="1"/>
</dbReference>
<feature type="binding site" evidence="8">
    <location>
        <begin position="183"/>
        <end position="184"/>
    </location>
    <ligand>
        <name>substrate</name>
    </ligand>
</feature>
<dbReference type="Gene3D" id="3.10.310.10">
    <property type="entry name" value="Diaminopimelate Epimerase, Chain A, domain 1"/>
    <property type="match status" value="2"/>
</dbReference>
<dbReference type="NCBIfam" id="TIGR00652">
    <property type="entry name" value="DapF"/>
    <property type="match status" value="1"/>
</dbReference>
<evidence type="ECO:0000256" key="4">
    <source>
        <dbReference type="ARBA" id="ARBA00022605"/>
    </source>
</evidence>
<dbReference type="EMBL" id="CACVAR010000229">
    <property type="protein sequence ID" value="CAA6813528.1"/>
    <property type="molecule type" value="Genomic_DNA"/>
</dbReference>
<feature type="binding site" evidence="8">
    <location>
        <begin position="70"/>
        <end position="71"/>
    </location>
    <ligand>
        <name>substrate</name>
    </ligand>
</feature>
<comment type="similarity">
    <text evidence="2 8">Belongs to the diaminopimelate epimerase family.</text>
</comment>
<evidence type="ECO:0000256" key="8">
    <source>
        <dbReference type="HAMAP-Rule" id="MF_00197"/>
    </source>
</evidence>
<feature type="binding site" evidence="8">
    <location>
        <position position="165"/>
    </location>
    <ligand>
        <name>substrate</name>
    </ligand>
</feature>
<dbReference type="AlphaFoldDB" id="A0A6S6TAB6"/>
<keyword evidence="4 8" id="KW-0028">Amino-acid biosynthesis</keyword>
<comment type="subcellular location">
    <subcellularLocation>
        <location evidence="8">Cytoplasm</location>
    </subcellularLocation>
</comment>
<feature type="active site" description="Proton acceptor" evidence="8">
    <location>
        <position position="193"/>
    </location>
</feature>
<dbReference type="GO" id="GO:0005829">
    <property type="term" value="C:cytosol"/>
    <property type="evidence" value="ECO:0007669"/>
    <property type="project" value="TreeGrafter"/>
</dbReference>
<protein>
    <recommendedName>
        <fullName evidence="3 8">Diaminopimelate epimerase</fullName>
        <shortName evidence="8">DAP epimerase</shortName>
        <ecNumber evidence="3 8">5.1.1.7</ecNumber>
    </recommendedName>
    <alternativeName>
        <fullName evidence="8">PLP-independent amino acid racemase</fullName>
    </alternativeName>
</protein>
<keyword evidence="5 8" id="KW-0457">Lysine biosynthesis</keyword>
<comment type="subunit">
    <text evidence="8">Homodimer.</text>
</comment>
<feature type="binding site" evidence="8">
    <location>
        <begin position="194"/>
        <end position="195"/>
    </location>
    <ligand>
        <name>substrate</name>
    </ligand>
</feature>
<feature type="active site" description="Proton donor" evidence="8">
    <location>
        <position position="69"/>
    </location>
</feature>
<dbReference type="PANTHER" id="PTHR31689:SF0">
    <property type="entry name" value="DIAMINOPIMELATE EPIMERASE"/>
    <property type="match status" value="1"/>
</dbReference>
<evidence type="ECO:0000256" key="6">
    <source>
        <dbReference type="ARBA" id="ARBA00023235"/>
    </source>
</evidence>
<gene>
    <name evidence="8" type="primary">dapF</name>
    <name evidence="10" type="ORF">HELGO_WM17166</name>
</gene>
<evidence type="ECO:0000256" key="5">
    <source>
        <dbReference type="ARBA" id="ARBA00023154"/>
    </source>
</evidence>
<dbReference type="SUPFAM" id="SSF54506">
    <property type="entry name" value="Diaminopimelate epimerase-like"/>
    <property type="match status" value="2"/>
</dbReference>
<evidence type="ECO:0000256" key="7">
    <source>
        <dbReference type="ARBA" id="ARBA00051712"/>
    </source>
</evidence>
<feature type="site" description="Could be important to modulate the pK values of the two catalytic cysteine residues" evidence="8">
    <location>
        <position position="139"/>
    </location>
</feature>
<dbReference type="EC" id="5.1.1.7" evidence="3 8"/>
<evidence type="ECO:0000256" key="9">
    <source>
        <dbReference type="PROSITE-ProRule" id="PRU10125"/>
    </source>
</evidence>
<dbReference type="InterPro" id="IPR018510">
    <property type="entry name" value="DAP_epimerase_AS"/>
</dbReference>
<dbReference type="UniPathway" id="UPA00034">
    <property type="reaction ID" value="UER00025"/>
</dbReference>
<sequence length="249" mass="27920">MTVTKYSASGNDFVIIIRKKKKDRSKLAKRLCHRQNGVGADGLVVVVPHQEYDFEWDFYNADGSYATMCGNASRAVAHFAMEKGISQDGKAEFITGAGLITANVNGNYVTTDMTKPIRLSTEIEEEGEKWWFIDTGVPHIIGLRDNIDDFDLEQAKRLRDKFNANVNICKIEDEETMRVRTFERGVEGETLACGTGMVACFIRANDEDLVNDDVKVFPKSGDELYVSLEDDIYRFAGQVSKTFVAETVD</sequence>
<accession>A0A6S6TAB6</accession>
<organism evidence="10">
    <name type="scientific">uncultured Sulfurovum sp</name>
    <dbReference type="NCBI Taxonomy" id="269237"/>
    <lineage>
        <taxon>Bacteria</taxon>
        <taxon>Pseudomonadati</taxon>
        <taxon>Campylobacterota</taxon>
        <taxon>Epsilonproteobacteria</taxon>
        <taxon>Campylobacterales</taxon>
        <taxon>Sulfurovaceae</taxon>
        <taxon>Sulfurovum</taxon>
        <taxon>environmental samples</taxon>
    </lineage>
</organism>
<comment type="catalytic activity">
    <reaction evidence="7 8">
        <text>(2S,6S)-2,6-diaminopimelate = meso-2,6-diaminopimelate</text>
        <dbReference type="Rhea" id="RHEA:15393"/>
        <dbReference type="ChEBI" id="CHEBI:57609"/>
        <dbReference type="ChEBI" id="CHEBI:57791"/>
        <dbReference type="EC" id="5.1.1.7"/>
    </reaction>
</comment>
<dbReference type="InterPro" id="IPR001653">
    <property type="entry name" value="DAP_epimerase_DapF"/>
</dbReference>
<proteinExistence type="inferred from homology"/>
<dbReference type="GO" id="GO:0009089">
    <property type="term" value="P:lysine biosynthetic process via diaminopimelate"/>
    <property type="evidence" value="ECO:0007669"/>
    <property type="project" value="UniProtKB-UniRule"/>
</dbReference>
<dbReference type="Pfam" id="PF01678">
    <property type="entry name" value="DAP_epimerase"/>
    <property type="match status" value="2"/>
</dbReference>
<comment type="caution">
    <text evidence="8">Lacks conserved residue(s) required for the propagation of feature annotation.</text>
</comment>